<dbReference type="InterPro" id="IPR052166">
    <property type="entry name" value="Diverse_Acyl-CoA_DH"/>
</dbReference>
<comment type="cofactor">
    <cofactor evidence="1">
        <name>FAD</name>
        <dbReference type="ChEBI" id="CHEBI:57692"/>
    </cofactor>
</comment>
<proteinExistence type="inferred from homology"/>
<dbReference type="InterPro" id="IPR036250">
    <property type="entry name" value="AcylCo_DH-like_C"/>
</dbReference>
<dbReference type="Pfam" id="PF12806">
    <property type="entry name" value="Acyl-CoA_dh_C"/>
    <property type="match status" value="1"/>
</dbReference>
<dbReference type="Pfam" id="PF02770">
    <property type="entry name" value="Acyl-CoA_dh_M"/>
    <property type="match status" value="1"/>
</dbReference>
<name>A0A2H9TA06_9ZZZZ</name>
<dbReference type="InterPro" id="IPR006091">
    <property type="entry name" value="Acyl-CoA_Oxase/DH_mid-dom"/>
</dbReference>
<dbReference type="PANTHER" id="PTHR42803:SF1">
    <property type="entry name" value="BROAD-SPECIFICITY LINEAR ACYL-COA DEHYDROGENASE FADE5"/>
    <property type="match status" value="1"/>
</dbReference>
<dbReference type="GO" id="GO:0050660">
    <property type="term" value="F:flavin adenine dinucleotide binding"/>
    <property type="evidence" value="ECO:0007669"/>
    <property type="project" value="InterPro"/>
</dbReference>
<dbReference type="EC" id="1.3.8.-" evidence="10"/>
<dbReference type="InterPro" id="IPR009100">
    <property type="entry name" value="AcylCoA_DH/oxidase_NM_dom_sf"/>
</dbReference>
<dbReference type="InterPro" id="IPR046373">
    <property type="entry name" value="Acyl-CoA_Oxase/DH_mid-dom_sf"/>
</dbReference>
<comment type="similarity">
    <text evidence="2">Belongs to the acyl-CoA dehydrogenase family.</text>
</comment>
<dbReference type="InterPro" id="IPR037069">
    <property type="entry name" value="AcylCoA_DH/ox_N_sf"/>
</dbReference>
<dbReference type="EMBL" id="NSIT01000039">
    <property type="protein sequence ID" value="PJE79958.1"/>
    <property type="molecule type" value="Genomic_DNA"/>
</dbReference>
<dbReference type="AlphaFoldDB" id="A0A2H9TA06"/>
<evidence type="ECO:0000259" key="7">
    <source>
        <dbReference type="Pfam" id="PF02770"/>
    </source>
</evidence>
<evidence type="ECO:0000259" key="9">
    <source>
        <dbReference type="Pfam" id="PF12806"/>
    </source>
</evidence>
<keyword evidence="4" id="KW-0274">FAD</keyword>
<dbReference type="SUPFAM" id="SSF56645">
    <property type="entry name" value="Acyl-CoA dehydrogenase NM domain-like"/>
    <property type="match status" value="1"/>
</dbReference>
<dbReference type="InterPro" id="IPR025878">
    <property type="entry name" value="Acyl-CoA_dh-like_C_dom"/>
</dbReference>
<evidence type="ECO:0000259" key="6">
    <source>
        <dbReference type="Pfam" id="PF00441"/>
    </source>
</evidence>
<keyword evidence="3" id="KW-0285">Flavoprotein</keyword>
<dbReference type="GO" id="GO:0016627">
    <property type="term" value="F:oxidoreductase activity, acting on the CH-CH group of donors"/>
    <property type="evidence" value="ECO:0007669"/>
    <property type="project" value="InterPro"/>
</dbReference>
<feature type="domain" description="Acyl-CoA oxidase/dehydrogenase middle" evidence="7">
    <location>
        <begin position="164"/>
        <end position="274"/>
    </location>
</feature>
<dbReference type="Gene3D" id="1.10.540.10">
    <property type="entry name" value="Acyl-CoA dehydrogenase/oxidase, N-terminal domain"/>
    <property type="match status" value="1"/>
</dbReference>
<organism evidence="10">
    <name type="scientific">invertebrate metagenome</name>
    <dbReference type="NCBI Taxonomy" id="1711999"/>
    <lineage>
        <taxon>unclassified sequences</taxon>
        <taxon>metagenomes</taxon>
        <taxon>organismal metagenomes</taxon>
    </lineage>
</organism>
<feature type="domain" description="Acyl-CoA dehydrogenase/oxidase N-terminal" evidence="8">
    <location>
        <begin position="38"/>
        <end position="159"/>
    </location>
</feature>
<evidence type="ECO:0000256" key="1">
    <source>
        <dbReference type="ARBA" id="ARBA00001974"/>
    </source>
</evidence>
<gene>
    <name evidence="10" type="primary">dmdC_1</name>
    <name evidence="10" type="ORF">CI610_01051</name>
</gene>
<dbReference type="PANTHER" id="PTHR42803">
    <property type="entry name" value="ACYL-COA DEHYDROGENASE"/>
    <property type="match status" value="1"/>
</dbReference>
<dbReference type="InterPro" id="IPR013786">
    <property type="entry name" value="AcylCoA_DH/ox_N"/>
</dbReference>
<protein>
    <submittedName>
        <fullName evidence="10">3-methylmercaptopropionyl-CoA dehydrogenase</fullName>
        <ecNumber evidence="10">1.3.8.-</ecNumber>
    </submittedName>
</protein>
<dbReference type="Pfam" id="PF02771">
    <property type="entry name" value="Acyl-CoA_dh_N"/>
    <property type="match status" value="1"/>
</dbReference>
<dbReference type="FunFam" id="2.40.110.10:FF:000031">
    <property type="entry name" value="Acyl-CoA dehydrogenase, putative"/>
    <property type="match status" value="1"/>
</dbReference>
<evidence type="ECO:0000313" key="10">
    <source>
        <dbReference type="EMBL" id="PJE79958.1"/>
    </source>
</evidence>
<dbReference type="Pfam" id="PF00441">
    <property type="entry name" value="Acyl-CoA_dh_1"/>
    <property type="match status" value="1"/>
</dbReference>
<evidence type="ECO:0000256" key="2">
    <source>
        <dbReference type="ARBA" id="ARBA00009347"/>
    </source>
</evidence>
<comment type="caution">
    <text evidence="10">The sequence shown here is derived from an EMBL/GenBank/DDBJ whole genome shotgun (WGS) entry which is preliminary data.</text>
</comment>
<dbReference type="Gene3D" id="2.40.110.10">
    <property type="entry name" value="Butyryl-CoA Dehydrogenase, subunit A, domain 2"/>
    <property type="match status" value="1"/>
</dbReference>
<dbReference type="Gene3D" id="1.20.140.10">
    <property type="entry name" value="Butyryl-CoA Dehydrogenase, subunit A, domain 3"/>
    <property type="match status" value="1"/>
</dbReference>
<sequence length="595" mass="66082">MTEYKAPLQDIRFVLFDVFHSHRYWQQWQHTQDIVDRETADAILEEGAKLAEKNIAPLSREGDEQGCHWQEGQVSTPTGYKKAFREFASGGWIGLAGNSLYGGMGMPCTLDIPLNEIFNSADLSFALYSGLTTGASLAIHSHADDFIKSRFLPRLYSGEFSGTMCLTESHAGSDLGIIKTRATPSDNSTYRINGTKIFITGGEHDLTENIIHLVLAKLPDAPEGTRGISMFLIPKYKVDAEGAATTESNGVTCGSIERKMGIKASATCVMHFDDAEGYLIGEVNKGLACMFTMMNSERLFVGLQGLACAERSYQNARNYALERFQGRSATGLTEADKNADPLIVHGDVRRMLITMKAMNEAGRALAVYLALELDKMEFSDSAQEKQTAAAKTALLTPIAKAFLTDTGLDTCITGQQVFGGHGYVREWGQEQLVRDARITQIYEGTNGIQAIDLLERKVFRDRGETLHSQILEIRDFIHKNHTSEFAESLEKAVNRIEALTQNLMIQQDNDPNTANSACVEYLHAMGYMLYAWMWAKMSVTASDRLAEKTDNTDFYSSKLSTARYFYNRLLPRLYALAESAESGTQELFALSPEQF</sequence>
<evidence type="ECO:0000256" key="5">
    <source>
        <dbReference type="ARBA" id="ARBA00023002"/>
    </source>
</evidence>
<feature type="domain" description="Acetyl-CoA dehydrogenase-like C-terminal" evidence="9">
    <location>
        <begin position="472"/>
        <end position="590"/>
    </location>
</feature>
<reference evidence="10" key="1">
    <citation type="journal article" date="2017" name="Appl. Environ. Microbiol.">
        <title>Molecular characterization of an Endozoicomonas-like organism causing infection in king scallop Pecten maximus L.</title>
        <authorList>
            <person name="Cano I."/>
            <person name="van Aerle R."/>
            <person name="Ross S."/>
            <person name="Verner-Jeffreys D.W."/>
            <person name="Paley R.K."/>
            <person name="Rimmer G."/>
            <person name="Ryder D."/>
            <person name="Hooper P."/>
            <person name="Stone D."/>
            <person name="Feist S.W."/>
        </authorList>
    </citation>
    <scope>NUCLEOTIDE SEQUENCE</scope>
</reference>
<dbReference type="InterPro" id="IPR009075">
    <property type="entry name" value="AcylCo_DH/oxidase_C"/>
</dbReference>
<evidence type="ECO:0000259" key="8">
    <source>
        <dbReference type="Pfam" id="PF02771"/>
    </source>
</evidence>
<dbReference type="SUPFAM" id="SSF47203">
    <property type="entry name" value="Acyl-CoA dehydrogenase C-terminal domain-like"/>
    <property type="match status" value="1"/>
</dbReference>
<keyword evidence="5 10" id="KW-0560">Oxidoreductase</keyword>
<evidence type="ECO:0000256" key="4">
    <source>
        <dbReference type="ARBA" id="ARBA00022827"/>
    </source>
</evidence>
<evidence type="ECO:0000256" key="3">
    <source>
        <dbReference type="ARBA" id="ARBA00022630"/>
    </source>
</evidence>
<feature type="domain" description="Acyl-CoA dehydrogenase/oxidase C-terminal" evidence="6">
    <location>
        <begin position="284"/>
        <end position="456"/>
    </location>
</feature>
<accession>A0A2H9TA06</accession>